<evidence type="ECO:0000313" key="3">
    <source>
        <dbReference type="EMBL" id="PIS40815.1"/>
    </source>
</evidence>
<gene>
    <name evidence="3" type="ORF">COT26_01355</name>
</gene>
<dbReference type="InterPro" id="IPR037185">
    <property type="entry name" value="EmrE-like"/>
</dbReference>
<feature type="transmembrane region" description="Helical" evidence="1">
    <location>
        <begin position="38"/>
        <end position="59"/>
    </location>
</feature>
<proteinExistence type="predicted"/>
<comment type="caution">
    <text evidence="3">The sequence shown here is derived from an EMBL/GenBank/DDBJ whole genome shotgun (WGS) entry which is preliminary data.</text>
</comment>
<dbReference type="EMBL" id="PEXW01000028">
    <property type="protein sequence ID" value="PIS40815.1"/>
    <property type="molecule type" value="Genomic_DNA"/>
</dbReference>
<accession>A0A2H0YQN6</accession>
<reference evidence="4" key="1">
    <citation type="submission" date="2017-09" db="EMBL/GenBank/DDBJ databases">
        <title>Depth-based differentiation of microbial function through sediment-hosted aquifers and enrichment of novel symbionts in the deep terrestrial subsurface.</title>
        <authorList>
            <person name="Probst A.J."/>
            <person name="Ladd B."/>
            <person name="Jarett J.K."/>
            <person name="Geller-Mcgrath D.E."/>
            <person name="Sieber C.M.K."/>
            <person name="Emerson J.B."/>
            <person name="Anantharaman K."/>
            <person name="Thomas B.C."/>
            <person name="Malmstrom R."/>
            <person name="Stieglmeier M."/>
            <person name="Klingl A."/>
            <person name="Woyke T."/>
            <person name="Ryan C.M."/>
            <person name="Banfield J.F."/>
        </authorList>
    </citation>
    <scope>NUCLEOTIDE SEQUENCE [LARGE SCALE GENOMIC DNA]</scope>
</reference>
<feature type="transmembrane region" description="Helical" evidence="1">
    <location>
        <begin position="6"/>
        <end position="26"/>
    </location>
</feature>
<feature type="domain" description="EamA" evidence="2">
    <location>
        <begin position="2"/>
        <end position="137"/>
    </location>
</feature>
<name>A0A2H0YQN6_9BACT</name>
<keyword evidence="1" id="KW-0812">Transmembrane</keyword>
<keyword evidence="1" id="KW-0472">Membrane</keyword>
<dbReference type="SUPFAM" id="SSF103481">
    <property type="entry name" value="Multidrug resistance efflux transporter EmrE"/>
    <property type="match status" value="1"/>
</dbReference>
<keyword evidence="1" id="KW-1133">Transmembrane helix</keyword>
<evidence type="ECO:0000259" key="2">
    <source>
        <dbReference type="Pfam" id="PF00892"/>
    </source>
</evidence>
<feature type="transmembrane region" description="Helical" evidence="1">
    <location>
        <begin position="97"/>
        <end position="114"/>
    </location>
</feature>
<evidence type="ECO:0000313" key="4">
    <source>
        <dbReference type="Proteomes" id="UP000236845"/>
    </source>
</evidence>
<dbReference type="Gene3D" id="1.10.3730.20">
    <property type="match status" value="1"/>
</dbReference>
<dbReference type="GO" id="GO:0016020">
    <property type="term" value="C:membrane"/>
    <property type="evidence" value="ECO:0007669"/>
    <property type="project" value="InterPro"/>
</dbReference>
<dbReference type="Proteomes" id="UP000236845">
    <property type="component" value="Unassembled WGS sequence"/>
</dbReference>
<dbReference type="InterPro" id="IPR000620">
    <property type="entry name" value="EamA_dom"/>
</dbReference>
<evidence type="ECO:0000256" key="1">
    <source>
        <dbReference type="SAM" id="Phobius"/>
    </source>
</evidence>
<dbReference type="PANTHER" id="PTHR22911">
    <property type="entry name" value="ACYL-MALONYL CONDENSING ENZYME-RELATED"/>
    <property type="match status" value="1"/>
</dbReference>
<feature type="transmembrane region" description="Helical" evidence="1">
    <location>
        <begin position="65"/>
        <end position="85"/>
    </location>
</feature>
<organism evidence="3 4">
    <name type="scientific">Candidatus Kerfeldbacteria bacterium CG08_land_8_20_14_0_20_43_14</name>
    <dbReference type="NCBI Taxonomy" id="2014246"/>
    <lineage>
        <taxon>Bacteria</taxon>
        <taxon>Candidatus Kerfeldiibacteriota</taxon>
    </lineage>
</organism>
<sequence length="139" mass="14783">MSWVVYAILSAVFAALVAIFGKVGIGHVDSTLATTVRAIVMALFLIIISFSLGKFHLFASINNKAWLFIILSGLAGAISWLFYFVALKNGPASSVAALDRLSVVFVLILAVLFLSQHLTWKSGLGAVLLTAGAILMTVK</sequence>
<protein>
    <submittedName>
        <fullName evidence="3">EamA family transporter</fullName>
    </submittedName>
</protein>
<dbReference type="AlphaFoldDB" id="A0A2H0YQN6"/>
<dbReference type="PANTHER" id="PTHR22911:SF137">
    <property type="entry name" value="SOLUTE CARRIER FAMILY 35 MEMBER G2-RELATED"/>
    <property type="match status" value="1"/>
</dbReference>
<feature type="transmembrane region" description="Helical" evidence="1">
    <location>
        <begin position="120"/>
        <end position="138"/>
    </location>
</feature>
<dbReference type="Pfam" id="PF00892">
    <property type="entry name" value="EamA"/>
    <property type="match status" value="1"/>
</dbReference>